<dbReference type="InterPro" id="IPR036249">
    <property type="entry name" value="Thioredoxin-like_sf"/>
</dbReference>
<protein>
    <recommendedName>
        <fullName evidence="2">Thioredoxin domain-containing protein</fullName>
    </recommendedName>
</protein>
<dbReference type="InterPro" id="IPR013766">
    <property type="entry name" value="Thioredoxin_domain"/>
</dbReference>
<keyword evidence="1" id="KW-0676">Redox-active center</keyword>
<dbReference type="CDD" id="cd02966">
    <property type="entry name" value="TlpA_like_family"/>
    <property type="match status" value="1"/>
</dbReference>
<dbReference type="Pfam" id="PF00578">
    <property type="entry name" value="AhpC-TSA"/>
    <property type="match status" value="1"/>
</dbReference>
<sequence length="736" mass="84830">MRRLLFVFLLLNSVCFGQKGVNYKITEELMSEGKLIQSKSTYFTLSKNKSASKEEFPSEIKINAIEYKDSRNPFFFSSFYPDSNQNVLSSSILIDILTNLQQPIRFNFQHQETIVDTSSLRKEILSKAKYWQLSDDITDMVRNNVMVGAEFLCSGLNYKYLGKDILKRLQSGPVLVKKQLYKIAKNDKKNLYLTLRDTSTLLKGELVVDKKTLLPVMLSRQNEYSYDSRTFINTTKLQVIDTVVSSTYNVAYAEMLLNGSFASKALYTDEAIDSLKVMDYIVKYDAIFPNDRSFVQRKLSLLQQIKNHKLYDLSLNDAPVNFLAGTHHLLNFLYNGDLSRDKFIAAIPLLDHEKRYDWMQNGLYQHLGRPAKAGALSSDEQTDLLVNYFSEIEKQYTYPMVLGRRIIQQTDNLSQSKKMLNELMDLNDDYWINGNIGRYALLAYQRMASVDLDYSRQLLADIISKLTVLYNADKTDHRNITRAHLATANYLAFQVTNKNNKQEALNYLEKAALYSPKNQAEVAYNSSYDIMFLKSKRSYAEEYLTELAAGGKKDLALQKYIDEFLTVQGTSYNGLRDFYQYYYPEQKFSEFFIQKVVPQLPDAPDFALTNLENSQIAKADLKGKWTLVDFWGTWCGPCVAEMPKLNRFYEDLKADKSQWDKIGFMSIACNDTEDKVKSFIARNNYSIPVLMSDNQVEKNFKVSGYPSKYILTPDGKLIAMPFGFDWQPLLEEVATF</sequence>
<evidence type="ECO:0000313" key="3">
    <source>
        <dbReference type="EMBL" id="PUV22752.1"/>
    </source>
</evidence>
<dbReference type="Gene3D" id="3.40.30.10">
    <property type="entry name" value="Glutaredoxin"/>
    <property type="match status" value="1"/>
</dbReference>
<dbReference type="EMBL" id="QCXX01000006">
    <property type="protein sequence ID" value="PUV22752.1"/>
    <property type="molecule type" value="Genomic_DNA"/>
</dbReference>
<dbReference type="OrthoDB" id="6399635at2"/>
<dbReference type="AlphaFoldDB" id="A0A363NPN1"/>
<dbReference type="RefSeq" id="WP_108635780.1">
    <property type="nucleotide sequence ID" value="NZ_QCXX01000006.1"/>
</dbReference>
<keyword evidence="4" id="KW-1185">Reference proteome</keyword>
<reference evidence="3 4" key="1">
    <citation type="submission" date="2018-04" db="EMBL/GenBank/DDBJ databases">
        <title>Sphingobacterium sp. M46 Genome.</title>
        <authorList>
            <person name="Cheng J."/>
            <person name="Li Y."/>
        </authorList>
    </citation>
    <scope>NUCLEOTIDE SEQUENCE [LARGE SCALE GENOMIC DNA]</scope>
    <source>
        <strain evidence="3 4">M46</strain>
    </source>
</reference>
<gene>
    <name evidence="3" type="ORF">DCO56_21400</name>
</gene>
<dbReference type="GO" id="GO:0016209">
    <property type="term" value="F:antioxidant activity"/>
    <property type="evidence" value="ECO:0007669"/>
    <property type="project" value="InterPro"/>
</dbReference>
<dbReference type="SUPFAM" id="SSF52833">
    <property type="entry name" value="Thioredoxin-like"/>
    <property type="match status" value="1"/>
</dbReference>
<dbReference type="Proteomes" id="UP000250831">
    <property type="component" value="Unassembled WGS sequence"/>
</dbReference>
<evidence type="ECO:0000313" key="4">
    <source>
        <dbReference type="Proteomes" id="UP000250831"/>
    </source>
</evidence>
<organism evidence="3 4">
    <name type="scientific">Sphingobacterium athyrii</name>
    <dbReference type="NCBI Taxonomy" id="2152717"/>
    <lineage>
        <taxon>Bacteria</taxon>
        <taxon>Pseudomonadati</taxon>
        <taxon>Bacteroidota</taxon>
        <taxon>Sphingobacteriia</taxon>
        <taxon>Sphingobacteriales</taxon>
        <taxon>Sphingobacteriaceae</taxon>
        <taxon>Sphingobacterium</taxon>
    </lineage>
</organism>
<dbReference type="PROSITE" id="PS51352">
    <property type="entry name" value="THIOREDOXIN_2"/>
    <property type="match status" value="1"/>
</dbReference>
<dbReference type="PROSITE" id="PS00194">
    <property type="entry name" value="THIOREDOXIN_1"/>
    <property type="match status" value="1"/>
</dbReference>
<comment type="caution">
    <text evidence="3">The sequence shown here is derived from an EMBL/GenBank/DDBJ whole genome shotgun (WGS) entry which is preliminary data.</text>
</comment>
<dbReference type="PANTHER" id="PTHR42852:SF13">
    <property type="entry name" value="PROTEIN DIPZ"/>
    <property type="match status" value="1"/>
</dbReference>
<proteinExistence type="predicted"/>
<accession>A0A363NPN1</accession>
<dbReference type="PANTHER" id="PTHR42852">
    <property type="entry name" value="THIOL:DISULFIDE INTERCHANGE PROTEIN DSBE"/>
    <property type="match status" value="1"/>
</dbReference>
<dbReference type="InterPro" id="IPR017937">
    <property type="entry name" value="Thioredoxin_CS"/>
</dbReference>
<name>A0A363NPN1_9SPHI</name>
<dbReference type="InterPro" id="IPR050553">
    <property type="entry name" value="Thioredoxin_ResA/DsbE_sf"/>
</dbReference>
<dbReference type="GO" id="GO:0016491">
    <property type="term" value="F:oxidoreductase activity"/>
    <property type="evidence" value="ECO:0007669"/>
    <property type="project" value="InterPro"/>
</dbReference>
<evidence type="ECO:0000259" key="2">
    <source>
        <dbReference type="PROSITE" id="PS51352"/>
    </source>
</evidence>
<feature type="domain" description="Thioredoxin" evidence="2">
    <location>
        <begin position="597"/>
        <end position="736"/>
    </location>
</feature>
<dbReference type="InterPro" id="IPR000866">
    <property type="entry name" value="AhpC/TSA"/>
</dbReference>
<evidence type="ECO:0000256" key="1">
    <source>
        <dbReference type="ARBA" id="ARBA00023284"/>
    </source>
</evidence>